<gene>
    <name evidence="6" type="ORF">FNM00_13835</name>
</gene>
<feature type="compositionally biased region" description="Basic residues" evidence="4">
    <location>
        <begin position="1"/>
        <end position="18"/>
    </location>
</feature>
<evidence type="ECO:0000256" key="3">
    <source>
        <dbReference type="ARBA" id="ARBA00022840"/>
    </source>
</evidence>
<keyword evidence="3 6" id="KW-0067">ATP-binding</keyword>
<dbReference type="SUPFAM" id="SSF52540">
    <property type="entry name" value="P-loop containing nucleoside triphosphate hydrolases"/>
    <property type="match status" value="1"/>
</dbReference>
<dbReference type="GO" id="GO:0043190">
    <property type="term" value="C:ATP-binding cassette (ABC) transporter complex"/>
    <property type="evidence" value="ECO:0007669"/>
    <property type="project" value="InterPro"/>
</dbReference>
<dbReference type="EMBL" id="VLNT01000012">
    <property type="protein sequence ID" value="TSD58734.1"/>
    <property type="molecule type" value="Genomic_DNA"/>
</dbReference>
<protein>
    <submittedName>
        <fullName evidence="6">ABC transporter ATP-binding protein</fullName>
    </submittedName>
</protein>
<dbReference type="Gene3D" id="3.40.50.300">
    <property type="entry name" value="P-loop containing nucleotide triphosphate hydrolases"/>
    <property type="match status" value="1"/>
</dbReference>
<keyword evidence="1" id="KW-0813">Transport</keyword>
<evidence type="ECO:0000259" key="5">
    <source>
        <dbReference type="PROSITE" id="PS50893"/>
    </source>
</evidence>
<dbReference type="SMART" id="SM00382">
    <property type="entry name" value="AAA"/>
    <property type="match status" value="1"/>
</dbReference>
<dbReference type="InterPro" id="IPR027417">
    <property type="entry name" value="P-loop_NTPase"/>
</dbReference>
<reference evidence="6 7" key="1">
    <citation type="submission" date="2019-07" db="EMBL/GenBank/DDBJ databases">
        <authorList>
            <person name="Zhao L.H."/>
        </authorList>
    </citation>
    <scope>NUCLEOTIDE SEQUENCE [LARGE SCALE GENOMIC DNA]</scope>
    <source>
        <strain evidence="6 7">Co35</strain>
    </source>
</reference>
<evidence type="ECO:0000256" key="1">
    <source>
        <dbReference type="ARBA" id="ARBA00022448"/>
    </source>
</evidence>
<keyword evidence="7" id="KW-1185">Reference proteome</keyword>
<dbReference type="PANTHER" id="PTHR42781:SF4">
    <property type="entry name" value="SPERMIDINE_PUTRESCINE IMPORT ATP-BINDING PROTEIN POTA"/>
    <property type="match status" value="1"/>
</dbReference>
<dbReference type="InterPro" id="IPR017871">
    <property type="entry name" value="ABC_transporter-like_CS"/>
</dbReference>
<feature type="compositionally biased region" description="Basic and acidic residues" evidence="4">
    <location>
        <begin position="19"/>
        <end position="51"/>
    </location>
</feature>
<proteinExistence type="predicted"/>
<keyword evidence="2" id="KW-0547">Nucleotide-binding</keyword>
<dbReference type="Pfam" id="PF00005">
    <property type="entry name" value="ABC_tran"/>
    <property type="match status" value="1"/>
</dbReference>
<dbReference type="OrthoDB" id="3180400at2"/>
<dbReference type="GO" id="GO:0140359">
    <property type="term" value="F:ABC-type transporter activity"/>
    <property type="evidence" value="ECO:0007669"/>
    <property type="project" value="UniProtKB-ARBA"/>
</dbReference>
<dbReference type="SUPFAM" id="SSF50331">
    <property type="entry name" value="MOP-like"/>
    <property type="match status" value="1"/>
</dbReference>
<accession>A0A554RXC8</accession>
<name>A0A554RXC8_9ACTN</name>
<dbReference type="Proteomes" id="UP000316988">
    <property type="component" value="Unassembled WGS sequence"/>
</dbReference>
<evidence type="ECO:0000256" key="4">
    <source>
        <dbReference type="SAM" id="MobiDB-lite"/>
    </source>
</evidence>
<dbReference type="InterPro" id="IPR013611">
    <property type="entry name" value="Transp-assoc_OB_typ2"/>
</dbReference>
<feature type="region of interest" description="Disordered" evidence="4">
    <location>
        <begin position="1"/>
        <end position="162"/>
    </location>
</feature>
<organism evidence="6 7">
    <name type="scientific">Aeromicrobium piscarium</name>
    <dbReference type="NCBI Taxonomy" id="2590901"/>
    <lineage>
        <taxon>Bacteria</taxon>
        <taxon>Bacillati</taxon>
        <taxon>Actinomycetota</taxon>
        <taxon>Actinomycetes</taxon>
        <taxon>Propionibacteriales</taxon>
        <taxon>Nocardioidaceae</taxon>
        <taxon>Aeromicrobium</taxon>
    </lineage>
</organism>
<dbReference type="PANTHER" id="PTHR42781">
    <property type="entry name" value="SPERMIDINE/PUTRESCINE IMPORT ATP-BINDING PROTEIN POTA"/>
    <property type="match status" value="1"/>
</dbReference>
<dbReference type="PROSITE" id="PS00211">
    <property type="entry name" value="ABC_TRANSPORTER_1"/>
    <property type="match status" value="1"/>
</dbReference>
<evidence type="ECO:0000256" key="2">
    <source>
        <dbReference type="ARBA" id="ARBA00022741"/>
    </source>
</evidence>
<evidence type="ECO:0000313" key="7">
    <source>
        <dbReference type="Proteomes" id="UP000316988"/>
    </source>
</evidence>
<dbReference type="GO" id="GO:0005524">
    <property type="term" value="F:ATP binding"/>
    <property type="evidence" value="ECO:0007669"/>
    <property type="project" value="UniProtKB-KW"/>
</dbReference>
<dbReference type="InterPro" id="IPR050093">
    <property type="entry name" value="ABC_SmlMolc_Importer"/>
</dbReference>
<dbReference type="FunFam" id="3.40.50.300:FF:000042">
    <property type="entry name" value="Maltose/maltodextrin ABC transporter, ATP-binding protein"/>
    <property type="match status" value="1"/>
</dbReference>
<comment type="caution">
    <text evidence="6">The sequence shown here is derived from an EMBL/GenBank/DDBJ whole genome shotgun (WGS) entry which is preliminary data.</text>
</comment>
<feature type="compositionally biased region" description="Basic residues" evidence="4">
    <location>
        <begin position="141"/>
        <end position="152"/>
    </location>
</feature>
<dbReference type="PROSITE" id="PS50893">
    <property type="entry name" value="ABC_TRANSPORTER_2"/>
    <property type="match status" value="1"/>
</dbReference>
<sequence length="529" mass="57877">MEHAVVLRRPRHDHRHRLHPELQLRPARADRDRRDHRRRDGAQEPPGRDRGWQQPAQADRPRDRGGLRGHGGLEYPHLPQHRAPPAAAGDLHLGGLRLHPVVDHPERGHLPHLGQLESRHRDDPRPGGVLAALGRGGVLRPAHRHRPRRARPHAGCARAPHQKKGPVIPVATVTFDGVSKLFPSHDKGEVVAAVSDLNLTIEEGKLVTLLGPSGCGKTTILRMLAGFETPTSGSIRLDDTDVTRRPVNSRGIGMVFQSYALFPHMSVRENVAYGLSVAGVAKADAGRRVDEVMELMQIGHYAKRAPNQLSGGQQQRVALARAVVTEPRVLLFDEPLSNLDAQLREQMRVDLRAIQQRLGITSLYVTHDQSEALAIADEIVVLKDGVIQQRGSAREVYRSPASSFVARFLGKANIVPGTVVASTAAGIVVDVDGQRARMTSDDLPQVAAGESVSCVLRPENVAFRTDPEGALTVEQVVFQGSYIEYHLRIAGAACTIIDHEYAHRGTLNIGDRLSIDLTNTPLWIVPADA</sequence>
<dbReference type="AlphaFoldDB" id="A0A554RXC8"/>
<feature type="compositionally biased region" description="Basic and acidic residues" evidence="4">
    <location>
        <begin position="100"/>
        <end position="109"/>
    </location>
</feature>
<feature type="domain" description="ABC transporter" evidence="5">
    <location>
        <begin position="173"/>
        <end position="409"/>
    </location>
</feature>
<dbReference type="InterPro" id="IPR008995">
    <property type="entry name" value="Mo/tungstate-bd_C_term_dom"/>
</dbReference>
<evidence type="ECO:0000313" key="6">
    <source>
        <dbReference type="EMBL" id="TSD58734.1"/>
    </source>
</evidence>
<dbReference type="InterPro" id="IPR003593">
    <property type="entry name" value="AAA+_ATPase"/>
</dbReference>
<dbReference type="Gene3D" id="2.40.50.100">
    <property type="match status" value="1"/>
</dbReference>
<dbReference type="Pfam" id="PF08402">
    <property type="entry name" value="TOBE_2"/>
    <property type="match status" value="1"/>
</dbReference>
<dbReference type="InterPro" id="IPR003439">
    <property type="entry name" value="ABC_transporter-like_ATP-bd"/>
</dbReference>
<dbReference type="GO" id="GO:0016887">
    <property type="term" value="F:ATP hydrolysis activity"/>
    <property type="evidence" value="ECO:0007669"/>
    <property type="project" value="InterPro"/>
</dbReference>